<proteinExistence type="predicted"/>
<dbReference type="EMBL" id="CM055097">
    <property type="protein sequence ID" value="KAJ7553788.1"/>
    <property type="molecule type" value="Genomic_DNA"/>
</dbReference>
<keyword evidence="2" id="KW-1185">Reference proteome</keyword>
<gene>
    <name evidence="1" type="ORF">O6H91_06G112900</name>
</gene>
<accession>A0ACC2DHS1</accession>
<evidence type="ECO:0000313" key="1">
    <source>
        <dbReference type="EMBL" id="KAJ7553788.1"/>
    </source>
</evidence>
<protein>
    <submittedName>
        <fullName evidence="1">Uncharacterized protein</fullName>
    </submittedName>
</protein>
<reference evidence="2" key="1">
    <citation type="journal article" date="2024" name="Proc. Natl. Acad. Sci. U.S.A.">
        <title>Extraordinary preservation of gene collinearity over three hundred million years revealed in homosporous lycophytes.</title>
        <authorList>
            <person name="Li C."/>
            <person name="Wickell D."/>
            <person name="Kuo L.Y."/>
            <person name="Chen X."/>
            <person name="Nie B."/>
            <person name="Liao X."/>
            <person name="Peng D."/>
            <person name="Ji J."/>
            <person name="Jenkins J."/>
            <person name="Williams M."/>
            <person name="Shu S."/>
            <person name="Plott C."/>
            <person name="Barry K."/>
            <person name="Rajasekar S."/>
            <person name="Grimwood J."/>
            <person name="Han X."/>
            <person name="Sun S."/>
            <person name="Hou Z."/>
            <person name="He W."/>
            <person name="Dai G."/>
            <person name="Sun C."/>
            <person name="Schmutz J."/>
            <person name="Leebens-Mack J.H."/>
            <person name="Li F.W."/>
            <person name="Wang L."/>
        </authorList>
    </citation>
    <scope>NUCLEOTIDE SEQUENCE [LARGE SCALE GENOMIC DNA]</scope>
    <source>
        <strain evidence="2">cv. PW_Plant_1</strain>
    </source>
</reference>
<evidence type="ECO:0000313" key="2">
    <source>
        <dbReference type="Proteomes" id="UP001162992"/>
    </source>
</evidence>
<organism evidence="1 2">
    <name type="scientific">Diphasiastrum complanatum</name>
    <name type="common">Issler's clubmoss</name>
    <name type="synonym">Lycopodium complanatum</name>
    <dbReference type="NCBI Taxonomy" id="34168"/>
    <lineage>
        <taxon>Eukaryota</taxon>
        <taxon>Viridiplantae</taxon>
        <taxon>Streptophyta</taxon>
        <taxon>Embryophyta</taxon>
        <taxon>Tracheophyta</taxon>
        <taxon>Lycopodiopsida</taxon>
        <taxon>Lycopodiales</taxon>
        <taxon>Lycopodiaceae</taxon>
        <taxon>Lycopodioideae</taxon>
        <taxon>Diphasiastrum</taxon>
    </lineage>
</organism>
<name>A0ACC2DHS1_DIPCM</name>
<comment type="caution">
    <text evidence="1">The sequence shown here is derived from an EMBL/GenBank/DDBJ whole genome shotgun (WGS) entry which is preliminary data.</text>
</comment>
<sequence>MSSAGSRLSVSNGVARRMLGKWIMWLALFAFLLELAFLVRFNRHIGPSFLSSLPSMSQYLSLSPSYLKQTSQEDGGLNDDKVATISSSRQRCINLMEQQDALNYSRDFSKQPVVVLFHETQGVDKCAVGCTFSPMVSHEVKPDAAFGIHEQPGVARVLRSMESAVYYGVNDVATAHRFAKITIIYILMGYNVVMTTSLSSDVPVGYFSWAEYDIMAPLEKKTEKSMAAAFISNCGANNFRLDALVELQNLGITVDSYGSCHRNVHRGSVNKIKALQGYKFSLAFENSIEEDYVTEKYWQSLVAGTVPVVIGAPNIQDFAPASNTVIHIKNMEEVKFAATEMKYLVSNETVYNETLRWKVVGPSDAFKALVDMSAVHSSCRLCIHLATKIRLQEEALLDLSKKRSCRCTENSESWFHLYVRERNRFEMESLYLRSNNLTMRALQEAIIETFNSKTHVPIWKSERPTVLKGDNSLKVYKVYPMGSTQHDALYTRQLDTDEDLKNMVENTPCLKLEVIFV</sequence>
<dbReference type="Proteomes" id="UP001162992">
    <property type="component" value="Chromosome 6"/>
</dbReference>